<evidence type="ECO:0000256" key="16">
    <source>
        <dbReference type="SAM" id="Phobius"/>
    </source>
</evidence>
<feature type="region of interest" description="Disordered" evidence="15">
    <location>
        <begin position="329"/>
        <end position="371"/>
    </location>
</feature>
<evidence type="ECO:0000256" key="13">
    <source>
        <dbReference type="ARBA" id="ARBA00023319"/>
    </source>
</evidence>
<evidence type="ECO:0000256" key="11">
    <source>
        <dbReference type="ARBA" id="ARBA00023157"/>
    </source>
</evidence>
<dbReference type="GO" id="GO:0035556">
    <property type="term" value="P:intracellular signal transduction"/>
    <property type="evidence" value="ECO:0007669"/>
    <property type="project" value="TreeGrafter"/>
</dbReference>
<evidence type="ECO:0000256" key="4">
    <source>
        <dbReference type="ARBA" id="ARBA00022475"/>
    </source>
</evidence>
<keyword evidence="21" id="KW-1185">Reference proteome</keyword>
<feature type="compositionally biased region" description="Basic residues" evidence="15">
    <location>
        <begin position="532"/>
        <end position="543"/>
    </location>
</feature>
<feature type="disulfide bond" evidence="14">
    <location>
        <begin position="220"/>
        <end position="229"/>
    </location>
</feature>
<dbReference type="Proteomes" id="UP001059041">
    <property type="component" value="Linkage Group LG13"/>
</dbReference>
<dbReference type="GO" id="GO:0008083">
    <property type="term" value="F:growth factor activity"/>
    <property type="evidence" value="ECO:0007669"/>
    <property type="project" value="UniProtKB-KW"/>
</dbReference>
<dbReference type="Pfam" id="PF07679">
    <property type="entry name" value="I-set"/>
    <property type="match status" value="1"/>
</dbReference>
<evidence type="ECO:0000256" key="12">
    <source>
        <dbReference type="ARBA" id="ARBA00023180"/>
    </source>
</evidence>
<dbReference type="InterPro" id="IPR040180">
    <property type="entry name" value="Neuregulin"/>
</dbReference>
<sequence length="636" mass="70154">MRRLDPVHFSMLVIGVSFACYTPSLDSLQDQAYRSAVVIEGEVSSLPENVSVEPYSVDVKVLDVWPVNSGGLGREQLVTVGEFGSEAPCVAVQKNHRYIFFMDPTEEPLVFKASFAPLDTSENNRKKDVESILCKDCGKKNSKLHISRVRMEDSGNYTCVAENSVGRENATSYVSVQSITTTLSPGSSHARKCNETEKTYCVNGGDCYFIHGINQLSCKCPNDFTGERCQTSVMAGFYKAEELYQKRVLTITGICVALLVVGIVCVVAYCKTKKQRKKLHNHLNQNMCAEHPNRMLANGPNHPGPGPEEIPMVDYMSKSVPATEGVIRHGTETSGNFSGSRMSSRSHHTSTASHASSHRHEERTWSMERTDSIHSDCQSGALSSSVGTSKCSSPACMEARARRAAYCGYPDAPQCSLQYGDSYNSLRDSPHSDRYVSALTTPARLSPVDFHSSLPPQVPTFQITTPNASHALSLPPAASAPLLHRYRRSRRPYYAAESTGSLPSSPYRFVDDEDYETTQEYVTSREQPKKSGSGRRWRRRSRVNGHVAQRAPGPRNYSSQSCLSDSEWEDDEVGDLGHGESTPFLSMQNMNATEPATIYRPNDTRTYSNTGRSGSRGNVQSNKLSQSRSKPDNAPL</sequence>
<dbReference type="PROSITE" id="PS51257">
    <property type="entry name" value="PROKAR_LIPOPROTEIN"/>
    <property type="match status" value="1"/>
</dbReference>
<keyword evidence="17" id="KW-0732">Signal</keyword>
<dbReference type="InterPro" id="IPR003599">
    <property type="entry name" value="Ig_sub"/>
</dbReference>
<feature type="signal peptide" evidence="17">
    <location>
        <begin position="1"/>
        <end position="19"/>
    </location>
</feature>
<feature type="compositionally biased region" description="Basic and acidic residues" evidence="15">
    <location>
        <begin position="358"/>
        <end position="371"/>
    </location>
</feature>
<dbReference type="AlphaFoldDB" id="A0A9W7TQG1"/>
<dbReference type="PROSITE" id="PS50026">
    <property type="entry name" value="EGF_3"/>
    <property type="match status" value="1"/>
</dbReference>
<keyword evidence="9" id="KW-0339">Growth factor</keyword>
<evidence type="ECO:0000256" key="14">
    <source>
        <dbReference type="PROSITE-ProRule" id="PRU00076"/>
    </source>
</evidence>
<dbReference type="GO" id="GO:0048513">
    <property type="term" value="P:animal organ development"/>
    <property type="evidence" value="ECO:0007669"/>
    <property type="project" value="TreeGrafter"/>
</dbReference>
<dbReference type="PROSITE" id="PS50835">
    <property type="entry name" value="IG_LIKE"/>
    <property type="match status" value="1"/>
</dbReference>
<dbReference type="SUPFAM" id="SSF57196">
    <property type="entry name" value="EGF/Laminin"/>
    <property type="match status" value="1"/>
</dbReference>
<dbReference type="PANTHER" id="PTHR11100:SF20">
    <property type="entry name" value="PRO-NEUREGULIN-2, MEMBRANE-BOUND ISOFORM"/>
    <property type="match status" value="1"/>
</dbReference>
<dbReference type="SUPFAM" id="SSF48726">
    <property type="entry name" value="Immunoglobulin"/>
    <property type="match status" value="1"/>
</dbReference>
<dbReference type="InterPro" id="IPR000742">
    <property type="entry name" value="EGF"/>
</dbReference>
<dbReference type="SMART" id="SM00409">
    <property type="entry name" value="IG"/>
    <property type="match status" value="1"/>
</dbReference>
<comment type="caution">
    <text evidence="20">The sequence shown here is derived from an EMBL/GenBank/DDBJ whole genome shotgun (WGS) entry which is preliminary data.</text>
</comment>
<evidence type="ECO:0000256" key="17">
    <source>
        <dbReference type="SAM" id="SignalP"/>
    </source>
</evidence>
<dbReference type="InterPro" id="IPR013783">
    <property type="entry name" value="Ig-like_fold"/>
</dbReference>
<dbReference type="InterPro" id="IPR007110">
    <property type="entry name" value="Ig-like_dom"/>
</dbReference>
<dbReference type="InterPro" id="IPR002154">
    <property type="entry name" value="Neuregulin_C"/>
</dbReference>
<evidence type="ECO:0000259" key="19">
    <source>
        <dbReference type="PROSITE" id="PS50835"/>
    </source>
</evidence>
<dbReference type="FunFam" id="2.10.25.10:FF:000116">
    <property type="entry name" value="pro-neuregulin-2, membrane-bound isoform"/>
    <property type="match status" value="1"/>
</dbReference>
<organism evidence="20 21">
    <name type="scientific">Triplophysa rosa</name>
    <name type="common">Cave loach</name>
    <dbReference type="NCBI Taxonomy" id="992332"/>
    <lineage>
        <taxon>Eukaryota</taxon>
        <taxon>Metazoa</taxon>
        <taxon>Chordata</taxon>
        <taxon>Craniata</taxon>
        <taxon>Vertebrata</taxon>
        <taxon>Euteleostomi</taxon>
        <taxon>Actinopterygii</taxon>
        <taxon>Neopterygii</taxon>
        <taxon>Teleostei</taxon>
        <taxon>Ostariophysi</taxon>
        <taxon>Cypriniformes</taxon>
        <taxon>Nemacheilidae</taxon>
        <taxon>Triplophysa</taxon>
    </lineage>
</organism>
<evidence type="ECO:0000256" key="15">
    <source>
        <dbReference type="SAM" id="MobiDB-lite"/>
    </source>
</evidence>
<evidence type="ECO:0000256" key="10">
    <source>
        <dbReference type="ARBA" id="ARBA00023136"/>
    </source>
</evidence>
<keyword evidence="5" id="KW-0964">Secreted</keyword>
<feature type="compositionally biased region" description="Polar residues" evidence="15">
    <location>
        <begin position="583"/>
        <end position="594"/>
    </location>
</feature>
<dbReference type="EMBL" id="JAFHDT010000013">
    <property type="protein sequence ID" value="KAI7801597.1"/>
    <property type="molecule type" value="Genomic_DNA"/>
</dbReference>
<keyword evidence="10 16" id="KW-0472">Membrane</keyword>
<dbReference type="InterPro" id="IPR057909">
    <property type="entry name" value="NRG2_N"/>
</dbReference>
<dbReference type="Pfam" id="PF02158">
    <property type="entry name" value="Neuregulin"/>
    <property type="match status" value="1"/>
</dbReference>
<evidence type="ECO:0000256" key="3">
    <source>
        <dbReference type="ARBA" id="ARBA00008216"/>
    </source>
</evidence>
<dbReference type="GO" id="GO:0005615">
    <property type="term" value="C:extracellular space"/>
    <property type="evidence" value="ECO:0007669"/>
    <property type="project" value="TreeGrafter"/>
</dbReference>
<feature type="disulfide bond" evidence="14">
    <location>
        <begin position="201"/>
        <end position="218"/>
    </location>
</feature>
<feature type="compositionally biased region" description="Polar residues" evidence="15">
    <location>
        <begin position="604"/>
        <end position="628"/>
    </location>
</feature>
<keyword evidence="11 14" id="KW-1015">Disulfide bond</keyword>
<keyword evidence="8 16" id="KW-1133">Transmembrane helix</keyword>
<protein>
    <submittedName>
        <fullName evidence="20">Pro-neuregulin-2</fullName>
    </submittedName>
</protein>
<keyword evidence="13" id="KW-0393">Immunoglobulin domain</keyword>
<evidence type="ECO:0000256" key="6">
    <source>
        <dbReference type="ARBA" id="ARBA00022536"/>
    </source>
</evidence>
<feature type="domain" description="Ig-like" evidence="19">
    <location>
        <begin position="23"/>
        <end position="175"/>
    </location>
</feature>
<evidence type="ECO:0000313" key="20">
    <source>
        <dbReference type="EMBL" id="KAI7801597.1"/>
    </source>
</evidence>
<evidence type="ECO:0000256" key="8">
    <source>
        <dbReference type="ARBA" id="ARBA00022989"/>
    </source>
</evidence>
<accession>A0A9W7TQG1</accession>
<evidence type="ECO:0000256" key="9">
    <source>
        <dbReference type="ARBA" id="ARBA00023030"/>
    </source>
</evidence>
<reference evidence="20" key="1">
    <citation type="submission" date="2021-02" db="EMBL/GenBank/DDBJ databases">
        <title>Comparative genomics reveals that relaxation of natural selection precedes convergent phenotypic evolution of cavefish.</title>
        <authorList>
            <person name="Peng Z."/>
        </authorList>
    </citation>
    <scope>NUCLEOTIDE SEQUENCE</scope>
    <source>
        <tissue evidence="20">Muscle</tissue>
    </source>
</reference>
<dbReference type="InterPro" id="IPR013098">
    <property type="entry name" value="Ig_I-set"/>
</dbReference>
<dbReference type="Gene3D" id="2.60.40.10">
    <property type="entry name" value="Immunoglobulins"/>
    <property type="match status" value="1"/>
</dbReference>
<dbReference type="GO" id="GO:0007399">
    <property type="term" value="P:nervous system development"/>
    <property type="evidence" value="ECO:0007669"/>
    <property type="project" value="InterPro"/>
</dbReference>
<comment type="similarity">
    <text evidence="3">Belongs to the neuregulin family.</text>
</comment>
<dbReference type="InterPro" id="IPR036179">
    <property type="entry name" value="Ig-like_dom_sf"/>
</dbReference>
<feature type="domain" description="EGF-like" evidence="18">
    <location>
        <begin position="189"/>
        <end position="230"/>
    </location>
</feature>
<dbReference type="Pfam" id="PF25518">
    <property type="entry name" value="NRG2_N"/>
    <property type="match status" value="1"/>
</dbReference>
<evidence type="ECO:0000256" key="5">
    <source>
        <dbReference type="ARBA" id="ARBA00022525"/>
    </source>
</evidence>
<evidence type="ECO:0000256" key="2">
    <source>
        <dbReference type="ARBA" id="ARBA00004613"/>
    </source>
</evidence>
<evidence type="ECO:0000256" key="7">
    <source>
        <dbReference type="ARBA" id="ARBA00022692"/>
    </source>
</evidence>
<evidence type="ECO:0000256" key="1">
    <source>
        <dbReference type="ARBA" id="ARBA00004251"/>
    </source>
</evidence>
<feature type="transmembrane region" description="Helical" evidence="16">
    <location>
        <begin position="248"/>
        <end position="270"/>
    </location>
</feature>
<comment type="subcellular location">
    <subcellularLocation>
        <location evidence="1">Cell membrane</location>
        <topology evidence="1">Single-pass type I membrane protein</topology>
    </subcellularLocation>
    <subcellularLocation>
        <location evidence="2">Secreted</location>
    </subcellularLocation>
</comment>
<evidence type="ECO:0000313" key="21">
    <source>
        <dbReference type="Proteomes" id="UP001059041"/>
    </source>
</evidence>
<comment type="caution">
    <text evidence="14">Lacks conserved residue(s) required for the propagation of feature annotation.</text>
</comment>
<proteinExistence type="inferred from homology"/>
<keyword evidence="4" id="KW-1003">Cell membrane</keyword>
<dbReference type="GO" id="GO:0005886">
    <property type="term" value="C:plasma membrane"/>
    <property type="evidence" value="ECO:0007669"/>
    <property type="project" value="UniProtKB-SubCell"/>
</dbReference>
<gene>
    <name evidence="20" type="ORF">IRJ41_017486</name>
</gene>
<evidence type="ECO:0000259" key="18">
    <source>
        <dbReference type="PROSITE" id="PS50026"/>
    </source>
</evidence>
<dbReference type="Gene3D" id="2.10.25.10">
    <property type="entry name" value="Laminin"/>
    <property type="match status" value="1"/>
</dbReference>
<dbReference type="PROSITE" id="PS00022">
    <property type="entry name" value="EGF_1"/>
    <property type="match status" value="1"/>
</dbReference>
<keyword evidence="12" id="KW-0325">Glycoprotein</keyword>
<feature type="compositionally biased region" description="Polar residues" evidence="15">
    <location>
        <begin position="332"/>
        <end position="342"/>
    </location>
</feature>
<feature type="chain" id="PRO_5040952588" evidence="17">
    <location>
        <begin position="20"/>
        <end position="636"/>
    </location>
</feature>
<keyword evidence="7 16" id="KW-0812">Transmembrane</keyword>
<keyword evidence="6 14" id="KW-0245">EGF-like domain</keyword>
<feature type="region of interest" description="Disordered" evidence="15">
    <location>
        <begin position="518"/>
        <end position="636"/>
    </location>
</feature>
<dbReference type="PANTHER" id="PTHR11100">
    <property type="entry name" value="HEREGULIN-NEUREGULIN FAMILY MEMBER"/>
    <property type="match status" value="1"/>
</dbReference>
<name>A0A9W7TQG1_TRIRA</name>